<keyword evidence="3" id="KW-0830">Ubiquinone</keyword>
<dbReference type="InterPro" id="IPR037024">
    <property type="entry name" value="NiFe_Hase_small_N_sf"/>
</dbReference>
<dbReference type="HOGENOM" id="CLU_093095_0_0_0"/>
<dbReference type="PANTHER" id="PTHR42845">
    <property type="entry name" value="COENZYME F420-REDUCING HYDROGENASE, GAMMA SUBUNIT"/>
    <property type="match status" value="1"/>
</dbReference>
<dbReference type="eggNOG" id="COG1941">
    <property type="taxonomic scope" value="Bacteria"/>
</dbReference>
<dbReference type="GO" id="GO:0016491">
    <property type="term" value="F:oxidoreductase activity"/>
    <property type="evidence" value="ECO:0007669"/>
    <property type="project" value="UniProtKB-KW"/>
</dbReference>
<dbReference type="SUPFAM" id="SSF56770">
    <property type="entry name" value="HydA/Nqo6-like"/>
    <property type="match status" value="1"/>
</dbReference>
<dbReference type="GO" id="GO:0051536">
    <property type="term" value="F:iron-sulfur cluster binding"/>
    <property type="evidence" value="ECO:0007669"/>
    <property type="project" value="InterPro"/>
</dbReference>
<dbReference type="AlphaFoldDB" id="D5EGI9"/>
<dbReference type="Gene3D" id="3.40.50.700">
    <property type="entry name" value="NADH:ubiquinone oxidoreductase-like, 20kDa subunit"/>
    <property type="match status" value="1"/>
</dbReference>
<dbReference type="EMBL" id="CP001997">
    <property type="protein sequence ID" value="ADE57671.1"/>
    <property type="molecule type" value="Genomic_DNA"/>
</dbReference>
<accession>D5EGI9</accession>
<name>D5EGI9_AMICL</name>
<dbReference type="Pfam" id="PF01058">
    <property type="entry name" value="Oxidored_q6"/>
    <property type="match status" value="1"/>
</dbReference>
<evidence type="ECO:0000313" key="3">
    <source>
        <dbReference type="EMBL" id="ADE57671.1"/>
    </source>
</evidence>
<dbReference type="Proteomes" id="UP000002366">
    <property type="component" value="Chromosome"/>
</dbReference>
<dbReference type="InterPro" id="IPR006137">
    <property type="entry name" value="NADH_UbQ_OxRdtase-like_20kDa"/>
</dbReference>
<dbReference type="InterPro" id="IPR051349">
    <property type="entry name" value="Hydrogenase_assoc-protein"/>
</dbReference>
<dbReference type="PANTHER" id="PTHR42845:SF1">
    <property type="entry name" value="HYDROGENASE SMALL SUBUNIT"/>
    <property type="match status" value="1"/>
</dbReference>
<feature type="domain" description="NADH:ubiquinone oxidoreductase-like 20kDa subunit" evidence="2">
    <location>
        <begin position="14"/>
        <end position="162"/>
    </location>
</feature>
<dbReference type="KEGG" id="aco:Amico_1554"/>
<sequence length="179" mass="19955">MSKPKVATVWLEACAGCHMSFLDIDERIINLLDLVEITATPITDFKEFPEVTVGVIEGALGNEEEVHLAKEMRKKCKILIAWGDCAVFGGINCMRNFAKVEDVLKEGYINTVSTVNPKGILPGEDIPKLLPHAIPVDYEVKVDVYVPGCPPDADTIYYVFEEILQGRIPKVPVDMMRYD</sequence>
<dbReference type="RefSeq" id="WP_013048934.1">
    <property type="nucleotide sequence ID" value="NC_014011.1"/>
</dbReference>
<evidence type="ECO:0000256" key="1">
    <source>
        <dbReference type="ARBA" id="ARBA00023002"/>
    </source>
</evidence>
<proteinExistence type="predicted"/>
<keyword evidence="4" id="KW-1185">Reference proteome</keyword>
<reference evidence="3 4" key="1">
    <citation type="journal article" date="2010" name="Stand. Genomic Sci.">
        <title>Complete genome sequence of Aminobacterium colombiense type strain (ALA-1).</title>
        <authorList>
            <person name="Chertkov O."/>
            <person name="Sikorski J."/>
            <person name="Brambilla E."/>
            <person name="Lapidus A."/>
            <person name="Copeland A."/>
            <person name="Glavina Del Rio T."/>
            <person name="Nolan M."/>
            <person name="Lucas S."/>
            <person name="Tice H."/>
            <person name="Cheng J.F."/>
            <person name="Han C."/>
            <person name="Detter J.C."/>
            <person name="Bruce D."/>
            <person name="Tapia R."/>
            <person name="Goodwin L."/>
            <person name="Pitluck S."/>
            <person name="Liolios K."/>
            <person name="Ivanova N."/>
            <person name="Mavromatis K."/>
            <person name="Ovchinnikova G."/>
            <person name="Pati A."/>
            <person name="Chen A."/>
            <person name="Palaniappan K."/>
            <person name="Land M."/>
            <person name="Hauser L."/>
            <person name="Chang Y.J."/>
            <person name="Jeffries C.D."/>
            <person name="Spring S."/>
            <person name="Rohde M."/>
            <person name="Goker M."/>
            <person name="Bristow J."/>
            <person name="Eisen J.A."/>
            <person name="Markowitz V."/>
            <person name="Hugenholtz P."/>
            <person name="Kyrpides N.C."/>
            <person name="Klenk H.P."/>
        </authorList>
    </citation>
    <scope>NUCLEOTIDE SEQUENCE [LARGE SCALE GENOMIC DNA]</scope>
    <source>
        <strain evidence="4">DSM 12261 / ALA-1</strain>
    </source>
</reference>
<dbReference type="OrthoDB" id="9787729at2"/>
<organism evidence="3 4">
    <name type="scientific">Aminobacterium colombiense (strain DSM 12261 / ALA-1)</name>
    <dbReference type="NCBI Taxonomy" id="572547"/>
    <lineage>
        <taxon>Bacteria</taxon>
        <taxon>Thermotogati</taxon>
        <taxon>Synergistota</taxon>
        <taxon>Synergistia</taxon>
        <taxon>Synergistales</taxon>
        <taxon>Aminobacteriaceae</taxon>
        <taxon>Aminobacterium</taxon>
    </lineage>
</organism>
<dbReference type="STRING" id="572547.Amico_1554"/>
<protein>
    <submittedName>
        <fullName evidence="3">NADH ubiquinone oxidoreductase 20 kDa subunit</fullName>
    </submittedName>
</protein>
<evidence type="ECO:0000313" key="4">
    <source>
        <dbReference type="Proteomes" id="UP000002366"/>
    </source>
</evidence>
<keyword evidence="1" id="KW-0560">Oxidoreductase</keyword>
<gene>
    <name evidence="3" type="ordered locus">Amico_1554</name>
</gene>
<evidence type="ECO:0000259" key="2">
    <source>
        <dbReference type="Pfam" id="PF01058"/>
    </source>
</evidence>